<reference evidence="8 9" key="1">
    <citation type="submission" date="2015-09" db="EMBL/GenBank/DDBJ databases">
        <title>Identification and resolution of microdiversity through metagenomic sequencing of parallel consortia.</title>
        <authorList>
            <person name="Nelson W.C."/>
            <person name="Romine M.F."/>
            <person name="Lindemann S.R."/>
        </authorList>
    </citation>
    <scope>NUCLEOTIDE SEQUENCE [LARGE SCALE GENOMIC DNA]</scope>
    <source>
        <strain evidence="8">HL-49</strain>
    </source>
</reference>
<dbReference type="PANTHER" id="PTHR12677:SF59">
    <property type="entry name" value="GOLGI APPARATUS MEMBRANE PROTEIN TVP38-RELATED"/>
    <property type="match status" value="1"/>
</dbReference>
<name>A0A0N8KH38_9BACT</name>
<feature type="transmembrane region" description="Helical" evidence="6">
    <location>
        <begin position="170"/>
        <end position="193"/>
    </location>
</feature>
<dbReference type="InterPro" id="IPR015414">
    <property type="entry name" value="TMEM64"/>
</dbReference>
<proteinExistence type="inferred from homology"/>
<feature type="transmembrane region" description="Helical" evidence="6">
    <location>
        <begin position="141"/>
        <end position="163"/>
    </location>
</feature>
<dbReference type="PANTHER" id="PTHR12677">
    <property type="entry name" value="GOLGI APPARATUS MEMBRANE PROTEIN TVP38-RELATED"/>
    <property type="match status" value="1"/>
</dbReference>
<feature type="domain" description="VTT" evidence="7">
    <location>
        <begin position="73"/>
        <end position="189"/>
    </location>
</feature>
<evidence type="ECO:0000256" key="2">
    <source>
        <dbReference type="ARBA" id="ARBA00022475"/>
    </source>
</evidence>
<sequence>MTKKRSFFNQILYYLQRHPLALLSWIWVTLVPFLGSLWVVSNYTFFSEIPISGFSSLSLYTLIAALAMGLALIPTTLTSLLTGYWLGWIGFPIMVLAYSLANVIGYLLGHYLNIDFRDFVFRKYPDLELAFEKRMQRIGSLIFFVRISPVIPFAISNFLFASLKIPLKQVLIYGIPGMLPRTLMAFLAGIIASDFLEARENLQEPWQILLVFILLIASIWGIWRNWKLSKA</sequence>
<feature type="transmembrane region" description="Helical" evidence="6">
    <location>
        <begin position="51"/>
        <end position="73"/>
    </location>
</feature>
<keyword evidence="4 6" id="KW-1133">Transmembrane helix</keyword>
<dbReference type="InterPro" id="IPR032816">
    <property type="entry name" value="VTT_dom"/>
</dbReference>
<comment type="subcellular location">
    <subcellularLocation>
        <location evidence="1 6">Cell membrane</location>
        <topology evidence="1 6">Multi-pass membrane protein</topology>
    </subcellularLocation>
</comment>
<dbReference type="Pfam" id="PF09335">
    <property type="entry name" value="VTT_dom"/>
    <property type="match status" value="1"/>
</dbReference>
<evidence type="ECO:0000313" key="8">
    <source>
        <dbReference type="EMBL" id="KPQ18658.1"/>
    </source>
</evidence>
<evidence type="ECO:0000256" key="5">
    <source>
        <dbReference type="ARBA" id="ARBA00023136"/>
    </source>
</evidence>
<comment type="caution">
    <text evidence="8">The sequence shown here is derived from an EMBL/GenBank/DDBJ whole genome shotgun (WGS) entry which is preliminary data.</text>
</comment>
<feature type="transmembrane region" description="Helical" evidence="6">
    <location>
        <begin position="20"/>
        <end position="39"/>
    </location>
</feature>
<gene>
    <name evidence="8" type="ORF">HLUCCX10_05320</name>
</gene>
<keyword evidence="3 6" id="KW-0812">Transmembrane</keyword>
<evidence type="ECO:0000256" key="6">
    <source>
        <dbReference type="RuleBase" id="RU366058"/>
    </source>
</evidence>
<dbReference type="Proteomes" id="UP000050421">
    <property type="component" value="Unassembled WGS sequence"/>
</dbReference>
<feature type="transmembrane region" description="Helical" evidence="6">
    <location>
        <begin position="205"/>
        <end position="223"/>
    </location>
</feature>
<protein>
    <recommendedName>
        <fullName evidence="6">TVP38/TMEM64 family membrane protein</fullName>
    </recommendedName>
</protein>
<dbReference type="PATRIC" id="fig|1305737.6.peg.1720"/>
<dbReference type="EMBL" id="LJXT01000023">
    <property type="protein sequence ID" value="KPQ18658.1"/>
    <property type="molecule type" value="Genomic_DNA"/>
</dbReference>
<feature type="transmembrane region" description="Helical" evidence="6">
    <location>
        <begin position="85"/>
        <end position="108"/>
    </location>
</feature>
<evidence type="ECO:0000313" key="9">
    <source>
        <dbReference type="Proteomes" id="UP000050421"/>
    </source>
</evidence>
<dbReference type="STRING" id="1305737.GCA_000526355_03665"/>
<keyword evidence="5 6" id="KW-0472">Membrane</keyword>
<dbReference type="AlphaFoldDB" id="A0A0N8KH38"/>
<evidence type="ECO:0000256" key="3">
    <source>
        <dbReference type="ARBA" id="ARBA00022692"/>
    </source>
</evidence>
<dbReference type="OrthoDB" id="6194207at2"/>
<evidence type="ECO:0000256" key="4">
    <source>
        <dbReference type="ARBA" id="ARBA00022989"/>
    </source>
</evidence>
<dbReference type="GO" id="GO:0005886">
    <property type="term" value="C:plasma membrane"/>
    <property type="evidence" value="ECO:0007669"/>
    <property type="project" value="UniProtKB-SubCell"/>
</dbReference>
<organism evidence="8 9">
    <name type="scientific">Algoriphagus marincola HL-49</name>
    <dbReference type="NCBI Taxonomy" id="1305737"/>
    <lineage>
        <taxon>Bacteria</taxon>
        <taxon>Pseudomonadati</taxon>
        <taxon>Bacteroidota</taxon>
        <taxon>Cytophagia</taxon>
        <taxon>Cytophagales</taxon>
        <taxon>Cyclobacteriaceae</taxon>
        <taxon>Algoriphagus</taxon>
    </lineage>
</organism>
<comment type="similarity">
    <text evidence="6">Belongs to the TVP38/TMEM64 family.</text>
</comment>
<evidence type="ECO:0000256" key="1">
    <source>
        <dbReference type="ARBA" id="ARBA00004651"/>
    </source>
</evidence>
<accession>A0A0N8KH38</accession>
<keyword evidence="2 6" id="KW-1003">Cell membrane</keyword>
<dbReference type="eggNOG" id="COG0398">
    <property type="taxonomic scope" value="Bacteria"/>
</dbReference>
<evidence type="ECO:0000259" key="7">
    <source>
        <dbReference type="Pfam" id="PF09335"/>
    </source>
</evidence>